<evidence type="ECO:0000256" key="1">
    <source>
        <dbReference type="SAM" id="MobiDB-lite"/>
    </source>
</evidence>
<reference evidence="2" key="1">
    <citation type="submission" date="2023-06" db="EMBL/GenBank/DDBJ databases">
        <authorList>
            <person name="Delattre M."/>
        </authorList>
    </citation>
    <scope>NUCLEOTIDE SEQUENCE</scope>
    <source>
        <strain evidence="2">AF72</strain>
    </source>
</reference>
<dbReference type="EMBL" id="CATQJA010001429">
    <property type="protein sequence ID" value="CAJ0567229.1"/>
    <property type="molecule type" value="Genomic_DNA"/>
</dbReference>
<sequence length="313" mass="34916">MQSVARSWRLNAITTQSSLCLVCGILVPSKKSTSTASPARRLVDEDEQRQYNGNEHRRCEGPTSAHQKRLSLQPGKISVQVYAEETLWDTGPESVNANELPGALDAMDPPRISTPGPLVSPFPRDRRETQHCGQDQEEDRLLLPVSACIPLLCDICQMTTPELEFALVHPCNKKIMTLGVRSKAKDKLAVMERLPNPQHYRLFTYTCDEDLDPILQRPEDESGIRRLSDTCIDRLSEGTGIDIDSLESSTKASAFGDEFEIDERCMCATCGLEWANSSEYFEHLAVEPDCLEERRQPVPLGNTTEKDSTPVPA</sequence>
<keyword evidence="3" id="KW-1185">Reference proteome</keyword>
<evidence type="ECO:0000313" key="2">
    <source>
        <dbReference type="EMBL" id="CAJ0567229.1"/>
    </source>
</evidence>
<gene>
    <name evidence="2" type="ORF">MSPICULIGERA_LOCUS5789</name>
</gene>
<feature type="region of interest" description="Disordered" evidence="1">
    <location>
        <begin position="48"/>
        <end position="69"/>
    </location>
</feature>
<organism evidence="2 3">
    <name type="scientific">Mesorhabditis spiculigera</name>
    <dbReference type="NCBI Taxonomy" id="96644"/>
    <lineage>
        <taxon>Eukaryota</taxon>
        <taxon>Metazoa</taxon>
        <taxon>Ecdysozoa</taxon>
        <taxon>Nematoda</taxon>
        <taxon>Chromadorea</taxon>
        <taxon>Rhabditida</taxon>
        <taxon>Rhabditina</taxon>
        <taxon>Rhabditomorpha</taxon>
        <taxon>Rhabditoidea</taxon>
        <taxon>Rhabditidae</taxon>
        <taxon>Mesorhabditinae</taxon>
        <taxon>Mesorhabditis</taxon>
    </lineage>
</organism>
<dbReference type="Proteomes" id="UP001177023">
    <property type="component" value="Unassembled WGS sequence"/>
</dbReference>
<accession>A0AA36CDZ1</accession>
<protein>
    <submittedName>
        <fullName evidence="2">Uncharacterized protein</fullName>
    </submittedName>
</protein>
<evidence type="ECO:0000313" key="3">
    <source>
        <dbReference type="Proteomes" id="UP001177023"/>
    </source>
</evidence>
<feature type="non-terminal residue" evidence="2">
    <location>
        <position position="313"/>
    </location>
</feature>
<dbReference type="AlphaFoldDB" id="A0AA36CDZ1"/>
<comment type="caution">
    <text evidence="2">The sequence shown here is derived from an EMBL/GenBank/DDBJ whole genome shotgun (WGS) entry which is preliminary data.</text>
</comment>
<proteinExistence type="predicted"/>
<name>A0AA36CDZ1_9BILA</name>